<feature type="compositionally biased region" description="Basic and acidic residues" evidence="13">
    <location>
        <begin position="158"/>
        <end position="168"/>
    </location>
</feature>
<feature type="compositionally biased region" description="Polar residues" evidence="13">
    <location>
        <begin position="286"/>
        <end position="295"/>
    </location>
</feature>
<feature type="compositionally biased region" description="Polar residues" evidence="13">
    <location>
        <begin position="309"/>
        <end position="325"/>
    </location>
</feature>
<evidence type="ECO:0000256" key="10">
    <source>
        <dbReference type="ARBA" id="ARBA00023161"/>
    </source>
</evidence>
<feature type="compositionally biased region" description="Acidic residues" evidence="13">
    <location>
        <begin position="1"/>
        <end position="17"/>
    </location>
</feature>
<evidence type="ECO:0000259" key="14">
    <source>
        <dbReference type="SMART" id="SM01044"/>
    </source>
</evidence>
<reference evidence="15" key="1">
    <citation type="journal article" date="2013" name="J. Plant Res.">
        <title>Effect of fungi and light on seed germination of three Opuntia species from semiarid lands of central Mexico.</title>
        <authorList>
            <person name="Delgado-Sanchez P."/>
            <person name="Jimenez-Bremont J.F."/>
            <person name="Guerrero-Gonzalez Mde L."/>
            <person name="Flores J."/>
        </authorList>
    </citation>
    <scope>NUCLEOTIDE SEQUENCE</scope>
    <source>
        <tissue evidence="15">Cladode</tissue>
    </source>
</reference>
<dbReference type="GO" id="GO:0006397">
    <property type="term" value="P:mRNA processing"/>
    <property type="evidence" value="ECO:0007669"/>
    <property type="project" value="UniProtKB-KW"/>
</dbReference>
<feature type="compositionally biased region" description="Polar residues" evidence="13">
    <location>
        <begin position="613"/>
        <end position="625"/>
    </location>
</feature>
<comment type="subcellular location">
    <subcellularLocation>
        <location evidence="2">Cytoplasm</location>
    </subcellularLocation>
    <subcellularLocation>
        <location evidence="1">Nucleus</location>
    </subcellularLocation>
</comment>
<evidence type="ECO:0000256" key="5">
    <source>
        <dbReference type="ARBA" id="ARBA00022490"/>
    </source>
</evidence>
<feature type="compositionally biased region" description="Basic and acidic residues" evidence="13">
    <location>
        <begin position="40"/>
        <end position="49"/>
    </location>
</feature>
<reference evidence="15" key="2">
    <citation type="submission" date="2020-07" db="EMBL/GenBank/DDBJ databases">
        <authorList>
            <person name="Vera ALvarez R."/>
            <person name="Arias-Moreno D.M."/>
            <person name="Jimenez-Jacinto V."/>
            <person name="Jimenez-Bremont J.F."/>
            <person name="Swaminathan K."/>
            <person name="Moose S.P."/>
            <person name="Guerrero-Gonzalez M.L."/>
            <person name="Marino-Ramirez L."/>
            <person name="Landsman D."/>
            <person name="Rodriguez-Kessler M."/>
            <person name="Delgado-Sanchez P."/>
        </authorList>
    </citation>
    <scope>NUCLEOTIDE SEQUENCE</scope>
    <source>
        <tissue evidence="15">Cladode</tissue>
    </source>
</reference>
<evidence type="ECO:0000256" key="1">
    <source>
        <dbReference type="ARBA" id="ARBA00004123"/>
    </source>
</evidence>
<keyword evidence="10" id="KW-0866">Nonsense-mediated mRNA decay</keyword>
<dbReference type="GO" id="GO:0008380">
    <property type="term" value="P:RNA splicing"/>
    <property type="evidence" value="ECO:0007669"/>
    <property type="project" value="UniProtKB-KW"/>
</dbReference>
<keyword evidence="4" id="KW-0813">Transport</keyword>
<dbReference type="Pfam" id="PF09405">
    <property type="entry name" value="Btz"/>
    <property type="match status" value="1"/>
</dbReference>
<proteinExistence type="inferred from homology"/>
<evidence type="ECO:0000256" key="12">
    <source>
        <dbReference type="ARBA" id="ARBA00023242"/>
    </source>
</evidence>
<feature type="domain" description="Btz" evidence="14">
    <location>
        <begin position="107"/>
        <end position="221"/>
    </location>
</feature>
<keyword evidence="8" id="KW-0810">Translation regulation</keyword>
<dbReference type="GO" id="GO:0035145">
    <property type="term" value="C:exon-exon junction complex"/>
    <property type="evidence" value="ECO:0007669"/>
    <property type="project" value="InterPro"/>
</dbReference>
<feature type="compositionally biased region" description="Basic and acidic residues" evidence="13">
    <location>
        <begin position="179"/>
        <end position="196"/>
    </location>
</feature>
<dbReference type="PANTHER" id="PTHR46837">
    <property type="entry name" value="PROTEIN MLN51 HOMOLOG"/>
    <property type="match status" value="1"/>
</dbReference>
<organism evidence="15">
    <name type="scientific">Opuntia streptacantha</name>
    <name type="common">Prickly pear cactus</name>
    <name type="synonym">Opuntia cardona</name>
    <dbReference type="NCBI Taxonomy" id="393608"/>
    <lineage>
        <taxon>Eukaryota</taxon>
        <taxon>Viridiplantae</taxon>
        <taxon>Streptophyta</taxon>
        <taxon>Embryophyta</taxon>
        <taxon>Tracheophyta</taxon>
        <taxon>Spermatophyta</taxon>
        <taxon>Magnoliopsida</taxon>
        <taxon>eudicotyledons</taxon>
        <taxon>Gunneridae</taxon>
        <taxon>Pentapetalae</taxon>
        <taxon>Caryophyllales</taxon>
        <taxon>Cactineae</taxon>
        <taxon>Cactaceae</taxon>
        <taxon>Opuntioideae</taxon>
        <taxon>Opuntia</taxon>
    </lineage>
</organism>
<dbReference type="AlphaFoldDB" id="A0A7C9AG81"/>
<feature type="compositionally biased region" description="Polar residues" evidence="13">
    <location>
        <begin position="266"/>
        <end position="275"/>
    </location>
</feature>
<dbReference type="GO" id="GO:0006417">
    <property type="term" value="P:regulation of translation"/>
    <property type="evidence" value="ECO:0007669"/>
    <property type="project" value="UniProtKB-KW"/>
</dbReference>
<feature type="compositionally biased region" description="Basic and acidic residues" evidence="13">
    <location>
        <begin position="128"/>
        <end position="146"/>
    </location>
</feature>
<protein>
    <recommendedName>
        <fullName evidence="14">Btz domain-containing protein</fullName>
    </recommendedName>
</protein>
<evidence type="ECO:0000256" key="3">
    <source>
        <dbReference type="ARBA" id="ARBA00009548"/>
    </source>
</evidence>
<accession>A0A7C9AG81</accession>
<dbReference type="GO" id="GO:0051028">
    <property type="term" value="P:mRNA transport"/>
    <property type="evidence" value="ECO:0007669"/>
    <property type="project" value="UniProtKB-KW"/>
</dbReference>
<comment type="similarity">
    <text evidence="3">Belongs to the CASC3 family.</text>
</comment>
<dbReference type="InterPro" id="IPR044796">
    <property type="entry name" value="MLN51_plant"/>
</dbReference>
<evidence type="ECO:0000256" key="7">
    <source>
        <dbReference type="ARBA" id="ARBA00022816"/>
    </source>
</evidence>
<feature type="compositionally biased region" description="Acidic residues" evidence="13">
    <location>
        <begin position="50"/>
        <end position="97"/>
    </location>
</feature>
<evidence type="ECO:0000256" key="13">
    <source>
        <dbReference type="SAM" id="MobiDB-lite"/>
    </source>
</evidence>
<keyword evidence="11" id="KW-0508">mRNA splicing</keyword>
<evidence type="ECO:0000256" key="2">
    <source>
        <dbReference type="ARBA" id="ARBA00004496"/>
    </source>
</evidence>
<feature type="compositionally biased region" description="Basic residues" evidence="13">
    <location>
        <begin position="250"/>
        <end position="259"/>
    </location>
</feature>
<dbReference type="GO" id="GO:0000184">
    <property type="term" value="P:nuclear-transcribed mRNA catabolic process, nonsense-mediated decay"/>
    <property type="evidence" value="ECO:0007669"/>
    <property type="project" value="UniProtKB-KW"/>
</dbReference>
<keyword evidence="6" id="KW-0507">mRNA processing</keyword>
<dbReference type="GO" id="GO:0005737">
    <property type="term" value="C:cytoplasm"/>
    <property type="evidence" value="ECO:0007669"/>
    <property type="project" value="UniProtKB-SubCell"/>
</dbReference>
<dbReference type="SMART" id="SM01044">
    <property type="entry name" value="Btz"/>
    <property type="match status" value="1"/>
</dbReference>
<name>A0A7C9AG81_OPUST</name>
<evidence type="ECO:0000256" key="11">
    <source>
        <dbReference type="ARBA" id="ARBA00023187"/>
    </source>
</evidence>
<feature type="region of interest" description="Disordered" evidence="13">
    <location>
        <begin position="585"/>
        <end position="638"/>
    </location>
</feature>
<feature type="region of interest" description="Disordered" evidence="13">
    <location>
        <begin position="443"/>
        <end position="491"/>
    </location>
</feature>
<dbReference type="GO" id="GO:0003729">
    <property type="term" value="F:mRNA binding"/>
    <property type="evidence" value="ECO:0007669"/>
    <property type="project" value="InterPro"/>
</dbReference>
<evidence type="ECO:0000256" key="6">
    <source>
        <dbReference type="ARBA" id="ARBA00022664"/>
    </source>
</evidence>
<evidence type="ECO:0000256" key="4">
    <source>
        <dbReference type="ARBA" id="ARBA00022448"/>
    </source>
</evidence>
<dbReference type="EMBL" id="GISG01225522">
    <property type="protein sequence ID" value="MBA4664895.1"/>
    <property type="molecule type" value="Transcribed_RNA"/>
</dbReference>
<dbReference type="InterPro" id="IPR018545">
    <property type="entry name" value="Btz_dom"/>
</dbReference>
<evidence type="ECO:0000256" key="9">
    <source>
        <dbReference type="ARBA" id="ARBA00022884"/>
    </source>
</evidence>
<keyword evidence="9" id="KW-0694">RNA-binding</keyword>
<keyword evidence="7" id="KW-0509">mRNA transport</keyword>
<evidence type="ECO:0000256" key="8">
    <source>
        <dbReference type="ARBA" id="ARBA00022845"/>
    </source>
</evidence>
<feature type="compositionally biased region" description="Low complexity" evidence="13">
    <location>
        <begin position="459"/>
        <end position="476"/>
    </location>
</feature>
<feature type="region of interest" description="Disordered" evidence="13">
    <location>
        <begin position="1"/>
        <end position="418"/>
    </location>
</feature>
<evidence type="ECO:0000313" key="15">
    <source>
        <dbReference type="EMBL" id="MBA4664895.1"/>
    </source>
</evidence>
<keyword evidence="12" id="KW-0539">Nucleus</keyword>
<keyword evidence="5" id="KW-0963">Cytoplasm</keyword>
<sequence length="638" mass="68685">MAGDGEDEHETEYESDPEEAKMSLKMRRREASDDEDGEEEVKHHPRAEVVDSEGESDDQGAAAEYEEEEEEDDGEEYYDDEAEEEVVDGEGEGEYEEREIGSGVEADDVDAVGEAVGAKPVQEAVESNDEKGENQGQVEEEKKENEPFAVPTSGAFYMHDDRFRDNAGGRHRRTFGGRKLWESKDDRKWGHDKFEEMNMQDRSYEEGRRSAKGSYRGRGRGRGADRGYARVNRPKGFGNQNAAPKEVRGRGPRRYHPSMKNKSDALPSQNKQSSKSLDRTAHAGSGRNTASTANPNAEHETAPAKKVASNLSSASPPFYPSGSSNKETTVTTKKEVHSGSNNRSFRPPVVEHNYNMSPSNSLLRGKSVNDSIGMDKLHIDDSAPPGNAKPLNNVHLPSSASSSSASQMPQPRAQGRAVASMFQPPQTNNQVSRVLPSAAQAIQQNAGHNRGQPPLEAAGQPLGQRSLGSSQGSSPPKAGKGTVQGTGRGSLVYGGTQVMGSSGSMGAGDPNLPAFFPVMPFGGQHPGGIGVPAVGMAFPGYVAQPNGLGNSEMTWLPVLASAAGALGATYCPPYIAVDGSYNPRPTGQTAALPGPSKDNNPTKADSDLKPQQRSEFSNDEFSQRQNKPRRYSEMNFSQ</sequence>
<dbReference type="PANTHER" id="PTHR46837:SF5">
    <property type="entry name" value="PROTEIN MLN51 HOMOLOG"/>
    <property type="match status" value="1"/>
</dbReference>